<dbReference type="Proteomes" id="UP000002941">
    <property type="component" value="Unassembled WGS sequence"/>
</dbReference>
<evidence type="ECO:0000256" key="7">
    <source>
        <dbReference type="HAMAP-Rule" id="MF_00252"/>
    </source>
</evidence>
<comment type="subunit">
    <text evidence="7">Homodimer.</text>
</comment>
<dbReference type="GO" id="GO:0005524">
    <property type="term" value="F:ATP binding"/>
    <property type="evidence" value="ECO:0007669"/>
    <property type="project" value="UniProtKB-UniRule"/>
</dbReference>
<dbReference type="GO" id="GO:0000049">
    <property type="term" value="F:tRNA binding"/>
    <property type="evidence" value="ECO:0007669"/>
    <property type="project" value="TreeGrafter"/>
</dbReference>
<feature type="region of interest" description="Disordered" evidence="8">
    <location>
        <begin position="1"/>
        <end position="71"/>
    </location>
</feature>
<organism evidence="10 11">
    <name type="scientific">Actinomyces massiliensis F0489</name>
    <dbReference type="NCBI Taxonomy" id="1125718"/>
    <lineage>
        <taxon>Bacteria</taxon>
        <taxon>Bacillati</taxon>
        <taxon>Actinomycetota</taxon>
        <taxon>Actinomycetes</taxon>
        <taxon>Actinomycetales</taxon>
        <taxon>Actinomycetaceae</taxon>
        <taxon>Actinomyces</taxon>
    </lineage>
</organism>
<dbReference type="GO" id="GO:0005829">
    <property type="term" value="C:cytosol"/>
    <property type="evidence" value="ECO:0007669"/>
    <property type="project" value="TreeGrafter"/>
</dbReference>
<feature type="binding site" evidence="7">
    <location>
        <position position="512"/>
    </location>
    <ligand>
        <name>Mg(2+)</name>
        <dbReference type="ChEBI" id="CHEBI:18420"/>
        <label>2</label>
    </ligand>
</feature>
<dbReference type="NCBIfam" id="NF001756">
    <property type="entry name" value="PRK00484.1"/>
    <property type="match status" value="1"/>
</dbReference>
<reference evidence="10 11" key="1">
    <citation type="submission" date="2012-05" db="EMBL/GenBank/DDBJ databases">
        <authorList>
            <person name="Harkins D.M."/>
            <person name="Madupu R."/>
            <person name="Durkin A.S."/>
            <person name="Torralba M."/>
            <person name="Methe B."/>
            <person name="Sutton G.G."/>
            <person name="Nelson K.E."/>
        </authorList>
    </citation>
    <scope>NUCLEOTIDE SEQUENCE [LARGE SCALE GENOMIC DNA]</scope>
    <source>
        <strain evidence="10 11">F0489</strain>
    </source>
</reference>
<keyword evidence="5 7" id="KW-0030">Aminoacyl-tRNA synthetase</keyword>
<dbReference type="GO" id="GO:0006430">
    <property type="term" value="P:lysyl-tRNA aminoacylation"/>
    <property type="evidence" value="ECO:0007669"/>
    <property type="project" value="UniProtKB-UniRule"/>
</dbReference>
<keyword evidence="7" id="KW-0460">Magnesium</keyword>
<keyword evidence="11" id="KW-1185">Reference proteome</keyword>
<evidence type="ECO:0000256" key="4">
    <source>
        <dbReference type="ARBA" id="ARBA00022840"/>
    </source>
</evidence>
<feature type="binding site" evidence="7">
    <location>
        <position position="512"/>
    </location>
    <ligand>
        <name>Mg(2+)</name>
        <dbReference type="ChEBI" id="CHEBI:18420"/>
        <label>1</label>
    </ligand>
</feature>
<feature type="compositionally biased region" description="Low complexity" evidence="8">
    <location>
        <begin position="16"/>
        <end position="26"/>
    </location>
</feature>
<evidence type="ECO:0000313" key="11">
    <source>
        <dbReference type="Proteomes" id="UP000002941"/>
    </source>
</evidence>
<dbReference type="GO" id="GO:0000287">
    <property type="term" value="F:magnesium ion binding"/>
    <property type="evidence" value="ECO:0007669"/>
    <property type="project" value="UniProtKB-UniRule"/>
</dbReference>
<comment type="caution">
    <text evidence="10">The sequence shown here is derived from an EMBL/GenBank/DDBJ whole genome shotgun (WGS) entry which is preliminary data.</text>
</comment>
<evidence type="ECO:0000256" key="2">
    <source>
        <dbReference type="ARBA" id="ARBA00022723"/>
    </source>
</evidence>
<proteinExistence type="inferred from homology"/>
<dbReference type="InterPro" id="IPR018149">
    <property type="entry name" value="Lys-tRNA-synth_II_C"/>
</dbReference>
<accession>J1GZ02</accession>
<dbReference type="Gene3D" id="3.30.930.10">
    <property type="entry name" value="Bira Bifunctional Protein, Domain 2"/>
    <property type="match status" value="1"/>
</dbReference>
<dbReference type="EMBL" id="AKFT01000193">
    <property type="protein sequence ID" value="EJF38138.1"/>
    <property type="molecule type" value="Genomic_DNA"/>
</dbReference>
<dbReference type="RefSeq" id="WP_008733081.1">
    <property type="nucleotide sequence ID" value="NZ_AKFT01000193.1"/>
</dbReference>
<feature type="compositionally biased region" description="Low complexity" evidence="8">
    <location>
        <begin position="54"/>
        <end position="67"/>
    </location>
</feature>
<dbReference type="Gene3D" id="2.40.50.140">
    <property type="entry name" value="Nucleic acid-binding proteins"/>
    <property type="match status" value="1"/>
</dbReference>
<dbReference type="InterPro" id="IPR004365">
    <property type="entry name" value="NA-bd_OB_tRNA"/>
</dbReference>
<evidence type="ECO:0000313" key="10">
    <source>
        <dbReference type="EMBL" id="EJF38138.1"/>
    </source>
</evidence>
<gene>
    <name evidence="7" type="primary">lysS</name>
    <name evidence="10" type="ORF">HMPREF1318_1925</name>
</gene>
<dbReference type="InterPro" id="IPR006195">
    <property type="entry name" value="aa-tRNA-synth_II"/>
</dbReference>
<dbReference type="eggNOG" id="COG1190">
    <property type="taxonomic scope" value="Bacteria"/>
</dbReference>
<dbReference type="AlphaFoldDB" id="J1GZ02"/>
<dbReference type="CDD" id="cd04322">
    <property type="entry name" value="LysRS_N"/>
    <property type="match status" value="1"/>
</dbReference>
<dbReference type="GO" id="GO:0004824">
    <property type="term" value="F:lysine-tRNA ligase activity"/>
    <property type="evidence" value="ECO:0007669"/>
    <property type="project" value="UniProtKB-UniRule"/>
</dbReference>
<protein>
    <recommendedName>
        <fullName evidence="7">Lysine--tRNA ligase</fullName>
        <ecNumber evidence="7">6.1.1.6</ecNumber>
    </recommendedName>
    <alternativeName>
        <fullName evidence="7">Lysyl-tRNA synthetase</fullName>
        <shortName evidence="7">LysRS</shortName>
    </alternativeName>
</protein>
<sequence>MSDETQQNTVPEPDNAQAPAAAPAAPSEQPGGSGQAQRPQQNEQTGQTKRDKQAQQADQAGQPRQDPGPGEQFAVRAAKRERLRSEGWEPYPVQLPITTTIAAVRERYSHLEAGQETEDIVGVAGRVVFLRNTGRLCFVSLADGAGTTLQAMLSAKALPGSGHTSLAAFKADVDLGDHLFVHGRVISSRRGELSVMAEPVLRECADAVEPAERGDDDVVVPAWRLASKALRPLPKVWTNQEGEEVSLSEDNRARRRELDLLIRPAARDMVRTRAAVMRSLRDNFHRRDYLELETPMLQVIHGGAAARPFITHMNAFDMDLYLRIATEIYLKRAVVGGVDRVFEINRNFRNEGADSSHSPEFTALEAYEAYSDYDGMAELTRNLVQQAARDAFGLPEGGEVVTLADGTEYDLSGEWDKIDLYTSVSEALGEEIAVDTPRKQLVAHAERIGLEVDDYAVAGKVVEDIFEELVGNKLWAPTFVYDFPEDTSPLTRYHRSKPGLTEKWDLYVRGFETATAYSELADPVVQRERFEAQALAAANGDPEAMVLDEDFLVAMEQGFPPSGGMGMGIDRLLMVLTGQGIRETITFPLVKRS</sequence>
<dbReference type="EC" id="6.1.1.6" evidence="7"/>
<dbReference type="PANTHER" id="PTHR42918:SF15">
    <property type="entry name" value="LYSINE--TRNA LIGASE, CHLOROPLASTIC_MITOCHONDRIAL"/>
    <property type="match status" value="1"/>
</dbReference>
<dbReference type="InterPro" id="IPR012340">
    <property type="entry name" value="NA-bd_OB-fold"/>
</dbReference>
<comment type="similarity">
    <text evidence="7">Belongs to the class-II aminoacyl-tRNA synthetase family.</text>
</comment>
<dbReference type="OrthoDB" id="9801152at2"/>
<evidence type="ECO:0000256" key="3">
    <source>
        <dbReference type="ARBA" id="ARBA00022741"/>
    </source>
</evidence>
<dbReference type="Pfam" id="PF00152">
    <property type="entry name" value="tRNA-synt_2"/>
    <property type="match status" value="1"/>
</dbReference>
<dbReference type="InterPro" id="IPR004364">
    <property type="entry name" value="Aa-tRNA-synt_II"/>
</dbReference>
<keyword evidence="7" id="KW-0648">Protein biosynthesis</keyword>
<dbReference type="SUPFAM" id="SSF50249">
    <property type="entry name" value="Nucleic acid-binding proteins"/>
    <property type="match status" value="1"/>
</dbReference>
<evidence type="ECO:0000256" key="8">
    <source>
        <dbReference type="SAM" id="MobiDB-lite"/>
    </source>
</evidence>
<evidence type="ECO:0000256" key="6">
    <source>
        <dbReference type="ARBA" id="ARBA00048573"/>
    </source>
</evidence>
<name>J1GZ02_9ACTO</name>
<dbReference type="PATRIC" id="fig|1125718.3.peg.2469"/>
<keyword evidence="7" id="KW-0963">Cytoplasm</keyword>
<keyword evidence="2 7" id="KW-0479">Metal-binding</keyword>
<dbReference type="PRINTS" id="PR00982">
    <property type="entry name" value="TRNASYNTHLYS"/>
</dbReference>
<comment type="catalytic activity">
    <reaction evidence="6 7">
        <text>tRNA(Lys) + L-lysine + ATP = L-lysyl-tRNA(Lys) + AMP + diphosphate</text>
        <dbReference type="Rhea" id="RHEA:20792"/>
        <dbReference type="Rhea" id="RHEA-COMP:9696"/>
        <dbReference type="Rhea" id="RHEA-COMP:9697"/>
        <dbReference type="ChEBI" id="CHEBI:30616"/>
        <dbReference type="ChEBI" id="CHEBI:32551"/>
        <dbReference type="ChEBI" id="CHEBI:33019"/>
        <dbReference type="ChEBI" id="CHEBI:78442"/>
        <dbReference type="ChEBI" id="CHEBI:78529"/>
        <dbReference type="ChEBI" id="CHEBI:456215"/>
        <dbReference type="EC" id="6.1.1.6"/>
    </reaction>
</comment>
<evidence type="ECO:0000259" key="9">
    <source>
        <dbReference type="PROSITE" id="PS50862"/>
    </source>
</evidence>
<feature type="compositionally biased region" description="Polar residues" evidence="8">
    <location>
        <begin position="35"/>
        <end position="46"/>
    </location>
</feature>
<feature type="compositionally biased region" description="Polar residues" evidence="8">
    <location>
        <begin position="1"/>
        <end position="10"/>
    </location>
</feature>
<dbReference type="PROSITE" id="PS50862">
    <property type="entry name" value="AA_TRNA_LIGASE_II"/>
    <property type="match status" value="1"/>
</dbReference>
<dbReference type="SUPFAM" id="SSF55681">
    <property type="entry name" value="Class II aaRS and biotin synthetases"/>
    <property type="match status" value="1"/>
</dbReference>
<keyword evidence="1 7" id="KW-0436">Ligase</keyword>
<dbReference type="InterPro" id="IPR044136">
    <property type="entry name" value="Lys-tRNA-ligase_II_N"/>
</dbReference>
<keyword evidence="3 7" id="KW-0547">Nucleotide-binding</keyword>
<dbReference type="PANTHER" id="PTHR42918">
    <property type="entry name" value="LYSYL-TRNA SYNTHETASE"/>
    <property type="match status" value="1"/>
</dbReference>
<evidence type="ECO:0000256" key="1">
    <source>
        <dbReference type="ARBA" id="ARBA00022598"/>
    </source>
</evidence>
<dbReference type="InterPro" id="IPR045864">
    <property type="entry name" value="aa-tRNA-synth_II/BPL/LPL"/>
</dbReference>
<evidence type="ECO:0000256" key="5">
    <source>
        <dbReference type="ARBA" id="ARBA00023146"/>
    </source>
</evidence>
<dbReference type="InterPro" id="IPR002313">
    <property type="entry name" value="Lys-tRNA-ligase_II"/>
</dbReference>
<comment type="subcellular location">
    <subcellularLocation>
        <location evidence="7">Cytoplasm</location>
    </subcellularLocation>
</comment>
<dbReference type="Pfam" id="PF01336">
    <property type="entry name" value="tRNA_anti-codon"/>
    <property type="match status" value="1"/>
</dbReference>
<feature type="domain" description="Aminoacyl-transfer RNA synthetases class-II family profile" evidence="9">
    <location>
        <begin position="271"/>
        <end position="588"/>
    </location>
</feature>
<dbReference type="HAMAP" id="MF_00252">
    <property type="entry name" value="Lys_tRNA_synth_class2"/>
    <property type="match status" value="1"/>
</dbReference>
<keyword evidence="4 7" id="KW-0067">ATP-binding</keyword>
<comment type="cofactor">
    <cofactor evidence="7">
        <name>Mg(2+)</name>
        <dbReference type="ChEBI" id="CHEBI:18420"/>
    </cofactor>
    <text evidence="7">Binds 3 Mg(2+) ions per subunit.</text>
</comment>
<feature type="binding site" evidence="7">
    <location>
        <position position="505"/>
    </location>
    <ligand>
        <name>Mg(2+)</name>
        <dbReference type="ChEBI" id="CHEBI:18420"/>
        <label>1</label>
    </ligand>
</feature>